<dbReference type="PROSITE" id="PS50206">
    <property type="entry name" value="RHODANESE_3"/>
    <property type="match status" value="1"/>
</dbReference>
<sequence>MRKLFIFGNGLGMALAPDAYNLNSVMTSAWDNEYLTETQKKLILACLPDDVGKPTSEEQLAKLQEIVGACEVLLGIRPVAFGHWLSPHGQEFPNAVHQFAFEVAKQMFLARHKQGSQVGEPCRLPTDFVQSLINKVEETQSHVATLNYDGLLSSAFETAGVLGEGKMLRDGFIDQKFDTRNLFRHREEGGWYLHLHGCPLFVDREKSKPSKLAASSLTKNLGQLKHVGRHIVLTHVTHKRTIIAGSEILSTYWEFLKRALDESQEIVIFGYSGNDTHLNQLIAQKRGDKPVRVVEWLGAGYEDLRGPFWAAQLGGPVNLTLKEDVLTFADW</sequence>
<dbReference type="RefSeq" id="WP_137394962.1">
    <property type="nucleotide sequence ID" value="NZ_CP124734.1"/>
</dbReference>
<dbReference type="InterPro" id="IPR001763">
    <property type="entry name" value="Rhodanese-like_dom"/>
</dbReference>
<dbReference type="Pfam" id="PF13289">
    <property type="entry name" value="SIR2_2"/>
    <property type="match status" value="1"/>
</dbReference>
<evidence type="ECO:0000313" key="2">
    <source>
        <dbReference type="EMBL" id="WHA42956.1"/>
    </source>
</evidence>
<protein>
    <submittedName>
        <fullName evidence="2">SIR2 family protein</fullName>
    </submittedName>
</protein>
<dbReference type="EMBL" id="CP124734">
    <property type="protein sequence ID" value="WHA42956.1"/>
    <property type="molecule type" value="Genomic_DNA"/>
</dbReference>
<evidence type="ECO:0000259" key="1">
    <source>
        <dbReference type="PROSITE" id="PS50206"/>
    </source>
</evidence>
<reference evidence="2" key="1">
    <citation type="submission" date="2023-05" db="EMBL/GenBank/DDBJ databases">
        <title>Complete genome sequence of Agrobacterium larrymoorei CFBP5477.</title>
        <authorList>
            <person name="Yen H.-C."/>
            <person name="Chou L."/>
            <person name="Lin Y.-C."/>
            <person name="Lai E.-M."/>
            <person name="Kuo C.-H."/>
        </authorList>
    </citation>
    <scope>NUCLEOTIDE SEQUENCE</scope>
    <source>
        <strain evidence="2">CFBP5477</strain>
    </source>
</reference>
<proteinExistence type="predicted"/>
<gene>
    <name evidence="2" type="ORF">CFBP5477_016960</name>
</gene>
<name>A0AAF0KFE2_9HYPH</name>
<evidence type="ECO:0000313" key="3">
    <source>
        <dbReference type="Proteomes" id="UP000298664"/>
    </source>
</evidence>
<dbReference type="Proteomes" id="UP000298664">
    <property type="component" value="Chromosome Linear"/>
</dbReference>
<feature type="domain" description="Rhodanese" evidence="1">
    <location>
        <begin position="247"/>
        <end position="305"/>
    </location>
</feature>
<accession>A0AAF0KFE2</accession>
<dbReference type="AlphaFoldDB" id="A0AAF0KFE2"/>
<organism evidence="2 3">
    <name type="scientific">Agrobacterium larrymoorei</name>
    <dbReference type="NCBI Taxonomy" id="160699"/>
    <lineage>
        <taxon>Bacteria</taxon>
        <taxon>Pseudomonadati</taxon>
        <taxon>Pseudomonadota</taxon>
        <taxon>Alphaproteobacteria</taxon>
        <taxon>Hyphomicrobiales</taxon>
        <taxon>Rhizobiaceae</taxon>
        <taxon>Rhizobium/Agrobacterium group</taxon>
        <taxon>Agrobacterium</taxon>
    </lineage>
</organism>